<dbReference type="AlphaFoldDB" id="A0A6I5RTF1"/>
<dbReference type="EMBL" id="JAAHBT010000187">
    <property type="protein sequence ID" value="NES11009.1"/>
    <property type="molecule type" value="Genomic_DNA"/>
</dbReference>
<accession>A0A6I5RTF1</accession>
<reference evidence="1 2" key="1">
    <citation type="submission" date="2020-02" db="EMBL/GenBank/DDBJ databases">
        <title>Broccoli isolated Pseudomonas sp.</title>
        <authorList>
            <person name="Fujikawa T."/>
            <person name="Sawada H."/>
        </authorList>
    </citation>
    <scope>NUCLEOTIDE SEQUENCE [LARGE SCALE GENOMIC DNA]</scope>
    <source>
        <strain evidence="1 2">JCM 32154</strain>
    </source>
</reference>
<protein>
    <recommendedName>
        <fullName evidence="3">TonB-dependent receptor</fullName>
    </recommendedName>
</protein>
<gene>
    <name evidence="1" type="ORF">G3O07_16680</name>
</gene>
<keyword evidence="2" id="KW-1185">Reference proteome</keyword>
<comment type="caution">
    <text evidence="1">The sequence shown here is derived from an EMBL/GenBank/DDBJ whole genome shotgun (WGS) entry which is preliminary data.</text>
</comment>
<sequence>MTVEHDSNPRLDTSGVKAVTRTIIAPDYNLVGTYGRDQFKFGLGVSVEHSSDTSVIKDREDPNLQLGWQRETEKGSYGLAARYVESSTLSSVVEKTGVVVATDGTQKLYSLAGNWSSALSERSTLSNETGYTSVHYDINSLINYNELSNRLVWRYAWSERAEPFLRFDVTRYEPEKGFAVASSNSYTPTAGVKYQFSERLEGTVHAGVNQVSGTEWRL</sequence>
<dbReference type="Proteomes" id="UP000471751">
    <property type="component" value="Unassembled WGS sequence"/>
</dbReference>
<name>A0A6I5RTF1_9PSED</name>
<dbReference type="SUPFAM" id="SSF56935">
    <property type="entry name" value="Porins"/>
    <property type="match status" value="1"/>
</dbReference>
<evidence type="ECO:0000313" key="2">
    <source>
        <dbReference type="Proteomes" id="UP000471751"/>
    </source>
</evidence>
<evidence type="ECO:0000313" key="1">
    <source>
        <dbReference type="EMBL" id="NES11009.1"/>
    </source>
</evidence>
<organism evidence="1 2">
    <name type="scientific">Pseudomonas laurentiana</name>
    <dbReference type="NCBI Taxonomy" id="2364649"/>
    <lineage>
        <taxon>Bacteria</taxon>
        <taxon>Pseudomonadati</taxon>
        <taxon>Pseudomonadota</taxon>
        <taxon>Gammaproteobacteria</taxon>
        <taxon>Pseudomonadales</taxon>
        <taxon>Pseudomonadaceae</taxon>
        <taxon>Pseudomonas</taxon>
    </lineage>
</organism>
<evidence type="ECO:0008006" key="3">
    <source>
        <dbReference type="Google" id="ProtNLM"/>
    </source>
</evidence>
<proteinExistence type="predicted"/>